<feature type="compositionally biased region" description="Polar residues" evidence="1">
    <location>
        <begin position="46"/>
        <end position="57"/>
    </location>
</feature>
<organism evidence="3 4">
    <name type="scientific">Oxynema aestuarii AP17</name>
    <dbReference type="NCBI Taxonomy" id="2064643"/>
    <lineage>
        <taxon>Bacteria</taxon>
        <taxon>Bacillati</taxon>
        <taxon>Cyanobacteriota</taxon>
        <taxon>Cyanophyceae</taxon>
        <taxon>Oscillatoriophycideae</taxon>
        <taxon>Oscillatoriales</taxon>
        <taxon>Oscillatoriaceae</taxon>
        <taxon>Oxynema</taxon>
        <taxon>Oxynema aestuarii</taxon>
    </lineage>
</organism>
<feature type="chain" id="PRO_5026096369" evidence="2">
    <location>
        <begin position="20"/>
        <end position="141"/>
    </location>
</feature>
<evidence type="ECO:0000256" key="1">
    <source>
        <dbReference type="SAM" id="MobiDB-lite"/>
    </source>
</evidence>
<dbReference type="KEGG" id="oxy:HCG48_01670"/>
<keyword evidence="2" id="KW-0732">Signal</keyword>
<dbReference type="Proteomes" id="UP000500857">
    <property type="component" value="Chromosome"/>
</dbReference>
<evidence type="ECO:0000256" key="2">
    <source>
        <dbReference type="SAM" id="SignalP"/>
    </source>
</evidence>
<feature type="compositionally biased region" description="Polar residues" evidence="1">
    <location>
        <begin position="23"/>
        <end position="36"/>
    </location>
</feature>
<evidence type="ECO:0000313" key="4">
    <source>
        <dbReference type="Proteomes" id="UP000500857"/>
    </source>
</evidence>
<protein>
    <submittedName>
        <fullName evidence="3">Uncharacterized protein</fullName>
    </submittedName>
</protein>
<accession>A0A6H1TUL7</accession>
<feature type="region of interest" description="Disordered" evidence="1">
    <location>
        <begin position="19"/>
        <end position="57"/>
    </location>
</feature>
<feature type="signal peptide" evidence="2">
    <location>
        <begin position="1"/>
        <end position="19"/>
    </location>
</feature>
<dbReference type="AlphaFoldDB" id="A0A6H1TUL7"/>
<dbReference type="EMBL" id="CP051167">
    <property type="protein sequence ID" value="QIZ69453.1"/>
    <property type="molecule type" value="Genomic_DNA"/>
</dbReference>
<name>A0A6H1TUL7_9CYAN</name>
<gene>
    <name evidence="3" type="ORF">HCG48_01670</name>
</gene>
<dbReference type="RefSeq" id="WP_168567610.1">
    <property type="nucleotide sequence ID" value="NZ_CP051167.1"/>
</dbReference>
<keyword evidence="4" id="KW-1185">Reference proteome</keyword>
<evidence type="ECO:0000313" key="3">
    <source>
        <dbReference type="EMBL" id="QIZ69453.1"/>
    </source>
</evidence>
<proteinExistence type="predicted"/>
<sequence length="141" mass="15334">MLLLCVCVLLVSGCGAVLHSPHSESSPTPVRQSAIANPTPDDRSPTSEPETGDSLSNLAYLSGKMNSNKVKERLILLSVKYGVDTAVIEKLLETYLSTHNTFRANSNFQKTLLDLSNTHQIPLEKVAGLVMDYQDWLSCGS</sequence>
<reference evidence="3 4" key="1">
    <citation type="submission" date="2020-04" db="EMBL/GenBank/DDBJ databases">
        <authorList>
            <person name="Basu S."/>
            <person name="Maruthanayagam V."/>
            <person name="Chakraborty S."/>
            <person name="Pramanik A."/>
            <person name="Mukherjee J."/>
            <person name="Brink B."/>
        </authorList>
    </citation>
    <scope>NUCLEOTIDE SEQUENCE [LARGE SCALE GENOMIC DNA]</scope>
    <source>
        <strain evidence="3 4">AP17</strain>
    </source>
</reference>